<feature type="region of interest" description="Disordered" evidence="1">
    <location>
        <begin position="218"/>
        <end position="251"/>
    </location>
</feature>
<evidence type="ECO:0000259" key="2">
    <source>
        <dbReference type="PROSITE" id="PS50238"/>
    </source>
</evidence>
<accession>A0A7S0IGT6</accession>
<dbReference type="Pfam" id="PF00620">
    <property type="entry name" value="RhoGAP"/>
    <property type="match status" value="1"/>
</dbReference>
<protein>
    <recommendedName>
        <fullName evidence="2">Rho-GAP domain-containing protein</fullName>
    </recommendedName>
</protein>
<dbReference type="AlphaFoldDB" id="A0A7S0IGT6"/>
<name>A0A7S0IGT6_MICPS</name>
<sequence length="435" mass="46953">MPVFGVSVQDACRESGGLPRVVAETIAWLDAHVGVKPAENMFKVRGDHNKIQECRIRYDRGEVMPLKGCADAHTVAGVLKLYLASLPEPLLTFRLYDSLLAVAAMPSRSRRVLALGSLLDSLDVSAKRTLSAVSAFLRRCAQANAAVRMAASKSDADETATLARCVRDISTAFSPLLLRLRGAQRDAAALAEDTARADHVVELLVEYHAEIIGLNRHKHRQQGAGTDQGHGSEVTSRRGGGLGASDNGRNAHRDERARVAAAFLGKENASDGGAKTFQTLTAKEKESSNAHVHAQQARRPVATVDVHLADDFADVAMDGLIDEFVGWSVGGLMGGDDLFTAEIDRAAGSALEVLYKGGIHRMPPDELAAEKQHIKRRLRSFDNHVAACSGRKATKEDKRHLRPLYLRLAHVKRQIGVLEQSGAGQHGAQRGTART</sequence>
<dbReference type="PANTHER" id="PTHR45808">
    <property type="entry name" value="RHO GTPASE-ACTIVATING PROTEIN 68F"/>
    <property type="match status" value="1"/>
</dbReference>
<dbReference type="InterPro" id="IPR008936">
    <property type="entry name" value="Rho_GTPase_activation_prot"/>
</dbReference>
<dbReference type="InterPro" id="IPR059029">
    <property type="entry name" value="FAM13A_dom"/>
</dbReference>
<gene>
    <name evidence="3" type="ORF">MCOM1403_LOCUS8913</name>
</gene>
<dbReference type="SMART" id="SM00324">
    <property type="entry name" value="RhoGAP"/>
    <property type="match status" value="1"/>
</dbReference>
<dbReference type="SUPFAM" id="SSF48350">
    <property type="entry name" value="GTPase activation domain, GAP"/>
    <property type="match status" value="1"/>
</dbReference>
<feature type="domain" description="Rho-GAP" evidence="2">
    <location>
        <begin position="6"/>
        <end position="212"/>
    </location>
</feature>
<dbReference type="Pfam" id="PF26116">
    <property type="entry name" value="FAM13A"/>
    <property type="match status" value="1"/>
</dbReference>
<proteinExistence type="predicted"/>
<evidence type="ECO:0000256" key="1">
    <source>
        <dbReference type="SAM" id="MobiDB-lite"/>
    </source>
</evidence>
<dbReference type="Gene3D" id="1.10.555.10">
    <property type="entry name" value="Rho GTPase activation protein"/>
    <property type="match status" value="1"/>
</dbReference>
<dbReference type="PANTHER" id="PTHR45808:SF2">
    <property type="entry name" value="RHO GTPASE-ACTIVATING PROTEIN 68F"/>
    <property type="match status" value="1"/>
</dbReference>
<dbReference type="CDD" id="cd00159">
    <property type="entry name" value="RhoGAP"/>
    <property type="match status" value="1"/>
</dbReference>
<dbReference type="GO" id="GO:0005096">
    <property type="term" value="F:GTPase activator activity"/>
    <property type="evidence" value="ECO:0007669"/>
    <property type="project" value="TreeGrafter"/>
</dbReference>
<dbReference type="GO" id="GO:0007264">
    <property type="term" value="P:small GTPase-mediated signal transduction"/>
    <property type="evidence" value="ECO:0007669"/>
    <property type="project" value="TreeGrafter"/>
</dbReference>
<dbReference type="EMBL" id="HBEQ01011092">
    <property type="protein sequence ID" value="CAD8521483.1"/>
    <property type="molecule type" value="Transcribed_RNA"/>
</dbReference>
<reference evidence="3" key="1">
    <citation type="submission" date="2021-01" db="EMBL/GenBank/DDBJ databases">
        <authorList>
            <person name="Corre E."/>
            <person name="Pelletier E."/>
            <person name="Niang G."/>
            <person name="Scheremetjew M."/>
            <person name="Finn R."/>
            <person name="Kale V."/>
            <person name="Holt S."/>
            <person name="Cochrane G."/>
            <person name="Meng A."/>
            <person name="Brown T."/>
            <person name="Cohen L."/>
        </authorList>
    </citation>
    <scope>NUCLEOTIDE SEQUENCE</scope>
    <source>
        <strain evidence="3">CCMP1723</strain>
    </source>
</reference>
<dbReference type="PROSITE" id="PS50238">
    <property type="entry name" value="RHOGAP"/>
    <property type="match status" value="1"/>
</dbReference>
<evidence type="ECO:0000313" key="3">
    <source>
        <dbReference type="EMBL" id="CAD8521483.1"/>
    </source>
</evidence>
<dbReference type="InterPro" id="IPR000198">
    <property type="entry name" value="RhoGAP_dom"/>
</dbReference>
<dbReference type="GO" id="GO:0005737">
    <property type="term" value="C:cytoplasm"/>
    <property type="evidence" value="ECO:0007669"/>
    <property type="project" value="TreeGrafter"/>
</dbReference>
<organism evidence="3">
    <name type="scientific">Micromonas pusilla</name>
    <name type="common">Picoplanktonic green alga</name>
    <name type="synonym">Chromulina pusilla</name>
    <dbReference type="NCBI Taxonomy" id="38833"/>
    <lineage>
        <taxon>Eukaryota</taxon>
        <taxon>Viridiplantae</taxon>
        <taxon>Chlorophyta</taxon>
        <taxon>Mamiellophyceae</taxon>
        <taxon>Mamiellales</taxon>
        <taxon>Mamiellaceae</taxon>
        <taxon>Micromonas</taxon>
    </lineage>
</organism>